<dbReference type="InterPro" id="IPR036034">
    <property type="entry name" value="PDZ_sf"/>
</dbReference>
<keyword evidence="3" id="KW-0378">Hydrolase</keyword>
<dbReference type="PANTHER" id="PTHR22939">
    <property type="entry name" value="SERINE PROTEASE FAMILY S1C HTRA-RELATED"/>
    <property type="match status" value="1"/>
</dbReference>
<dbReference type="InterPro" id="IPR001940">
    <property type="entry name" value="Peptidase_S1C"/>
</dbReference>
<dbReference type="InterPro" id="IPR001478">
    <property type="entry name" value="PDZ"/>
</dbReference>
<sequence>MSRFKKPAAYLGIAAVSAAGALMGNGLLKDAQLARARDAVEAARSQLASADAGEMSAVFRNVGRVMGPSVVNISVKKGAKTGRRALPFDDETFRKFFPDRDGDGEPDLPEGFGDGSGPDDMPRNALGTGSGVIMEVTGGTGFILTNHHVAGGATELEITLSDGRVIKNGKVVGGDPKTDVAVIKVEEPRLIPAKWGDSDSLQRGDYVMAFGSPFGFVGSMTHGIVSALNRQAGILADRQGYESFIQVDCPINPGNSGGPLTNLKGEVVGINTAIASRTGSFSGIGFAIPSNQAKFVFEQLRERGKVVRGWLGVSISDVARDVPKAKSFGYQGDKGVLVEQILPNTPATDRLEPGDIIAEVDGKPVETVQALRERVAATAPNAELKMNVFRGGQFRDVSLKIAEQPDDVMAVAGRPGDRAPREAVGAGDAGKVPAALGLRFAGPNDPSTPDRLLGSISGAVVAQVTPRSPAFNAGLRPGDVVTKVNDAAVKNAREAAEALAKVDVKQGVRFYVTNATGARFVFVEPAGNN</sequence>
<evidence type="ECO:0000256" key="5">
    <source>
        <dbReference type="SAM" id="SignalP"/>
    </source>
</evidence>
<keyword evidence="5" id="KW-0732">Signal</keyword>
<feature type="region of interest" description="Disordered" evidence="4">
    <location>
        <begin position="96"/>
        <end position="126"/>
    </location>
</feature>
<dbReference type="Gene3D" id="2.40.10.120">
    <property type="match status" value="1"/>
</dbReference>
<protein>
    <submittedName>
        <fullName evidence="7">HtrA protease/chaperone protein</fullName>
    </submittedName>
</protein>
<dbReference type="GO" id="GO:0006508">
    <property type="term" value="P:proteolysis"/>
    <property type="evidence" value="ECO:0007669"/>
    <property type="project" value="UniProtKB-KW"/>
</dbReference>
<dbReference type="InterPro" id="IPR009003">
    <property type="entry name" value="Peptidase_S1_PA"/>
</dbReference>
<organism evidence="7">
    <name type="scientific">uncultured Phycisphaerae bacterium</name>
    <dbReference type="NCBI Taxonomy" id="904963"/>
    <lineage>
        <taxon>Bacteria</taxon>
        <taxon>Pseudomonadati</taxon>
        <taxon>Planctomycetota</taxon>
        <taxon>Phycisphaerae</taxon>
        <taxon>environmental samples</taxon>
    </lineage>
</organism>
<comment type="similarity">
    <text evidence="1">Belongs to the peptidase S1C family.</text>
</comment>
<dbReference type="SUPFAM" id="SSF50494">
    <property type="entry name" value="Trypsin-like serine proteases"/>
    <property type="match status" value="1"/>
</dbReference>
<dbReference type="Gene3D" id="2.30.42.10">
    <property type="match status" value="2"/>
</dbReference>
<name>A0A6J4PF19_9BACT</name>
<dbReference type="SMART" id="SM00228">
    <property type="entry name" value="PDZ"/>
    <property type="match status" value="2"/>
</dbReference>
<evidence type="ECO:0000256" key="3">
    <source>
        <dbReference type="ARBA" id="ARBA00022801"/>
    </source>
</evidence>
<evidence type="ECO:0000256" key="4">
    <source>
        <dbReference type="SAM" id="MobiDB-lite"/>
    </source>
</evidence>
<keyword evidence="2 7" id="KW-0645">Protease</keyword>
<dbReference type="Pfam" id="PF13365">
    <property type="entry name" value="Trypsin_2"/>
    <property type="match status" value="1"/>
</dbReference>
<dbReference type="EMBL" id="CADCUQ010000554">
    <property type="protein sequence ID" value="CAA9414014.1"/>
    <property type="molecule type" value="Genomic_DNA"/>
</dbReference>
<evidence type="ECO:0000313" key="7">
    <source>
        <dbReference type="EMBL" id="CAA9414014.1"/>
    </source>
</evidence>
<dbReference type="AlphaFoldDB" id="A0A6J4PF19"/>
<evidence type="ECO:0000256" key="2">
    <source>
        <dbReference type="ARBA" id="ARBA00022670"/>
    </source>
</evidence>
<dbReference type="Pfam" id="PF13180">
    <property type="entry name" value="PDZ_2"/>
    <property type="match status" value="2"/>
</dbReference>
<dbReference type="GO" id="GO:0004252">
    <property type="term" value="F:serine-type endopeptidase activity"/>
    <property type="evidence" value="ECO:0007669"/>
    <property type="project" value="InterPro"/>
</dbReference>
<accession>A0A6J4PF19</accession>
<evidence type="ECO:0000256" key="1">
    <source>
        <dbReference type="ARBA" id="ARBA00010541"/>
    </source>
</evidence>
<dbReference type="PANTHER" id="PTHR22939:SF129">
    <property type="entry name" value="SERINE PROTEASE HTRA2, MITOCHONDRIAL"/>
    <property type="match status" value="1"/>
</dbReference>
<feature type="domain" description="PDZ" evidence="6">
    <location>
        <begin position="430"/>
        <end position="491"/>
    </location>
</feature>
<dbReference type="PRINTS" id="PR00834">
    <property type="entry name" value="PROTEASES2C"/>
</dbReference>
<feature type="chain" id="PRO_5026945950" evidence="5">
    <location>
        <begin position="22"/>
        <end position="529"/>
    </location>
</feature>
<dbReference type="PROSITE" id="PS50106">
    <property type="entry name" value="PDZ"/>
    <property type="match status" value="2"/>
</dbReference>
<evidence type="ECO:0000259" key="6">
    <source>
        <dbReference type="PROSITE" id="PS50106"/>
    </source>
</evidence>
<proteinExistence type="inferred from homology"/>
<feature type="domain" description="PDZ" evidence="6">
    <location>
        <begin position="295"/>
        <end position="392"/>
    </location>
</feature>
<reference evidence="7" key="1">
    <citation type="submission" date="2020-02" db="EMBL/GenBank/DDBJ databases">
        <authorList>
            <person name="Meier V. D."/>
        </authorList>
    </citation>
    <scope>NUCLEOTIDE SEQUENCE</scope>
    <source>
        <strain evidence="7">AVDCRST_MAG64</strain>
    </source>
</reference>
<gene>
    <name evidence="7" type="ORF">AVDCRST_MAG64-2496</name>
</gene>
<dbReference type="SUPFAM" id="SSF50156">
    <property type="entry name" value="PDZ domain-like"/>
    <property type="match status" value="2"/>
</dbReference>
<feature type="signal peptide" evidence="5">
    <location>
        <begin position="1"/>
        <end position="21"/>
    </location>
</feature>